<dbReference type="EMBL" id="NBSK02000001">
    <property type="protein sequence ID" value="KAJ0224873.1"/>
    <property type="molecule type" value="Genomic_DNA"/>
</dbReference>
<dbReference type="Gene3D" id="1.10.238.10">
    <property type="entry name" value="EF-hand"/>
    <property type="match status" value="1"/>
</dbReference>
<comment type="caution">
    <text evidence="4">The sequence shown here is derived from an EMBL/GenBank/DDBJ whole genome shotgun (WGS) entry which is preliminary data.</text>
</comment>
<evidence type="ECO:0000313" key="5">
    <source>
        <dbReference type="Proteomes" id="UP000235145"/>
    </source>
</evidence>
<keyword evidence="5" id="KW-1185">Reference proteome</keyword>
<feature type="domain" description="EF-hand" evidence="3">
    <location>
        <begin position="209"/>
        <end position="244"/>
    </location>
</feature>
<evidence type="ECO:0000313" key="4">
    <source>
        <dbReference type="EMBL" id="KAJ0224873.1"/>
    </source>
</evidence>
<dbReference type="InterPro" id="IPR002048">
    <property type="entry name" value="EF_hand_dom"/>
</dbReference>
<dbReference type="InterPro" id="IPR039261">
    <property type="entry name" value="FNR_nucleotide-bd"/>
</dbReference>
<gene>
    <name evidence="4" type="ORF">LSAT_V11C100035060</name>
</gene>
<dbReference type="InterPro" id="IPR013121">
    <property type="entry name" value="Fe_red_NAD-bd_6"/>
</dbReference>
<dbReference type="PANTHER" id="PTHR11972">
    <property type="entry name" value="NADPH OXIDASE"/>
    <property type="match status" value="1"/>
</dbReference>
<keyword evidence="1" id="KW-0106">Calcium</keyword>
<organism evidence="4 5">
    <name type="scientific">Lactuca sativa</name>
    <name type="common">Garden lettuce</name>
    <dbReference type="NCBI Taxonomy" id="4236"/>
    <lineage>
        <taxon>Eukaryota</taxon>
        <taxon>Viridiplantae</taxon>
        <taxon>Streptophyta</taxon>
        <taxon>Embryophyta</taxon>
        <taxon>Tracheophyta</taxon>
        <taxon>Spermatophyta</taxon>
        <taxon>Magnoliopsida</taxon>
        <taxon>eudicotyledons</taxon>
        <taxon>Gunneridae</taxon>
        <taxon>Pentapetalae</taxon>
        <taxon>asterids</taxon>
        <taxon>campanulids</taxon>
        <taxon>Asterales</taxon>
        <taxon>Asteraceae</taxon>
        <taxon>Cichorioideae</taxon>
        <taxon>Cichorieae</taxon>
        <taxon>Lactucinae</taxon>
        <taxon>Lactuca</taxon>
    </lineage>
</organism>
<evidence type="ECO:0000256" key="1">
    <source>
        <dbReference type="ARBA" id="ARBA00022837"/>
    </source>
</evidence>
<dbReference type="GO" id="GO:0016174">
    <property type="term" value="F:NAD(P)H oxidase H2O2-forming activity"/>
    <property type="evidence" value="ECO:0000318"/>
    <property type="project" value="GO_Central"/>
</dbReference>
<dbReference type="InterPro" id="IPR013623">
    <property type="entry name" value="NADPH_Ox"/>
</dbReference>
<dbReference type="SUPFAM" id="SSF47473">
    <property type="entry name" value="EF-hand"/>
    <property type="match status" value="1"/>
</dbReference>
<dbReference type="PROSITE" id="PS50222">
    <property type="entry name" value="EF_HAND_2"/>
    <property type="match status" value="2"/>
</dbReference>
<dbReference type="Proteomes" id="UP000235145">
    <property type="component" value="Unassembled WGS sequence"/>
</dbReference>
<dbReference type="Gene3D" id="3.40.50.80">
    <property type="entry name" value="Nucleotide-binding domain of ferredoxin-NADP reductase (FNR) module"/>
    <property type="match status" value="1"/>
</dbReference>
<feature type="domain" description="EF-hand" evidence="3">
    <location>
        <begin position="165"/>
        <end position="200"/>
    </location>
</feature>
<dbReference type="SUPFAM" id="SSF52343">
    <property type="entry name" value="Ferredoxin reductase-like, C-terminal NADP-linked domain"/>
    <property type="match status" value="1"/>
</dbReference>
<accession>A0A9R1WMP1</accession>
<dbReference type="GO" id="GO:0004601">
    <property type="term" value="F:peroxidase activity"/>
    <property type="evidence" value="ECO:0007669"/>
    <property type="project" value="InterPro"/>
</dbReference>
<protein>
    <recommendedName>
        <fullName evidence="3">EF-hand domain-containing protein</fullName>
    </recommendedName>
</protein>
<sequence length="477" mass="54485">MHNMGTGDGRTRLDTEAVGVDSVKSEIDDYIESLWMLVMTQWQHSNGLLAGSVSEELTTFSKQQPKAPLDRSKSVDVAFKVLEFISNKEESRTWVAIEKRFDDLTKDTNGLLPRLHFWECIGMNKDSQDFAGVLFDSLSLRANIKGELINKDQMYEFWNQISDQSFDSRLHTFFDMIDKDADGRITENDVREIIILSASANKLSHLQNQADEYAALIMEELDPDNNGYIMIENLEKILLQAPEGNERAESPKLKTTESSKPIRRWYENFRLAKVLFKGKYGAPAQDYKKYSVVLLVGSGMGATPMINIVKDILNNIEAKEEENGSTGEWHKKKSGPTNFETTRAYFYWVTSEQRSFDMVKDIMNDAAEMDKYDVIDMHAYCTRVFEEDDARSALIKMVESLNHAKNGVDVVSASRVKTYFAKPNWFETYMHIALKHSGSRIGVFYGGEPASAKELKQLAHEFSHKTSTKFDFCKQNF</sequence>
<keyword evidence="2" id="KW-0560">Oxidoreductase</keyword>
<dbReference type="InterPro" id="IPR050369">
    <property type="entry name" value="RBOH/FRE"/>
</dbReference>
<dbReference type="Pfam" id="PF08030">
    <property type="entry name" value="NAD_binding_6"/>
    <property type="match status" value="1"/>
</dbReference>
<dbReference type="PROSITE" id="PS00018">
    <property type="entry name" value="EF_HAND_1"/>
    <property type="match status" value="1"/>
</dbReference>
<dbReference type="InterPro" id="IPR018247">
    <property type="entry name" value="EF_Hand_1_Ca_BS"/>
</dbReference>
<dbReference type="GO" id="GO:0005886">
    <property type="term" value="C:plasma membrane"/>
    <property type="evidence" value="ECO:0000318"/>
    <property type="project" value="GO_Central"/>
</dbReference>
<name>A0A9R1WMP1_LACSA</name>
<dbReference type="PANTHER" id="PTHR11972:SF152">
    <property type="entry name" value="RESPIRATORY BURST OXIDASE HOMOLOG PROTEIN C"/>
    <property type="match status" value="1"/>
</dbReference>
<dbReference type="AlphaFoldDB" id="A0A9R1WMP1"/>
<reference evidence="4 5" key="1">
    <citation type="journal article" date="2017" name="Nat. Commun.">
        <title>Genome assembly with in vitro proximity ligation data and whole-genome triplication in lettuce.</title>
        <authorList>
            <person name="Reyes-Chin-Wo S."/>
            <person name="Wang Z."/>
            <person name="Yang X."/>
            <person name="Kozik A."/>
            <person name="Arikit S."/>
            <person name="Song C."/>
            <person name="Xia L."/>
            <person name="Froenicke L."/>
            <person name="Lavelle D.O."/>
            <person name="Truco M.J."/>
            <person name="Xia R."/>
            <person name="Zhu S."/>
            <person name="Xu C."/>
            <person name="Xu H."/>
            <person name="Xu X."/>
            <person name="Cox K."/>
            <person name="Korf I."/>
            <person name="Meyers B.C."/>
            <person name="Michelmore R.W."/>
        </authorList>
    </citation>
    <scope>NUCLEOTIDE SEQUENCE [LARGE SCALE GENOMIC DNA]</scope>
    <source>
        <strain evidence="5">cv. Salinas</strain>
        <tissue evidence="4">Seedlings</tissue>
    </source>
</reference>
<proteinExistence type="predicted"/>
<dbReference type="GO" id="GO:0005509">
    <property type="term" value="F:calcium ion binding"/>
    <property type="evidence" value="ECO:0007669"/>
    <property type="project" value="InterPro"/>
</dbReference>
<dbReference type="InterPro" id="IPR011992">
    <property type="entry name" value="EF-hand-dom_pair"/>
</dbReference>
<dbReference type="CDD" id="cd06186">
    <property type="entry name" value="NOX_Duox_like_FAD_NADP"/>
    <property type="match status" value="1"/>
</dbReference>
<dbReference type="Pfam" id="PF08414">
    <property type="entry name" value="NADPH_Ox"/>
    <property type="match status" value="1"/>
</dbReference>
<evidence type="ECO:0000256" key="2">
    <source>
        <dbReference type="ARBA" id="ARBA00023002"/>
    </source>
</evidence>
<dbReference type="OrthoDB" id="167398at2759"/>
<evidence type="ECO:0000259" key="3">
    <source>
        <dbReference type="PROSITE" id="PS50222"/>
    </source>
</evidence>